<evidence type="ECO:0000256" key="2">
    <source>
        <dbReference type="SAM" id="SignalP"/>
    </source>
</evidence>
<organism evidence="3 4">
    <name type="scientific">Magallana gigas</name>
    <name type="common">Pacific oyster</name>
    <name type="synonym">Crassostrea gigas</name>
    <dbReference type="NCBI Taxonomy" id="29159"/>
    <lineage>
        <taxon>Eukaryota</taxon>
        <taxon>Metazoa</taxon>
        <taxon>Spiralia</taxon>
        <taxon>Lophotrochozoa</taxon>
        <taxon>Mollusca</taxon>
        <taxon>Bivalvia</taxon>
        <taxon>Autobranchia</taxon>
        <taxon>Pteriomorphia</taxon>
        <taxon>Ostreida</taxon>
        <taxon>Ostreoidea</taxon>
        <taxon>Ostreidae</taxon>
        <taxon>Magallana</taxon>
    </lineage>
</organism>
<dbReference type="SUPFAM" id="SSF47473">
    <property type="entry name" value="EF-hand"/>
    <property type="match status" value="1"/>
</dbReference>
<dbReference type="InterPro" id="IPR011992">
    <property type="entry name" value="EF-hand-dom_pair"/>
</dbReference>
<dbReference type="AlphaFoldDB" id="A0A8W8ISA4"/>
<evidence type="ECO:0000313" key="4">
    <source>
        <dbReference type="Proteomes" id="UP000005408"/>
    </source>
</evidence>
<keyword evidence="1" id="KW-0106">Calcium</keyword>
<keyword evidence="2" id="KW-0732">Signal</keyword>
<evidence type="ECO:0008006" key="5">
    <source>
        <dbReference type="Google" id="ProtNLM"/>
    </source>
</evidence>
<evidence type="ECO:0000256" key="1">
    <source>
        <dbReference type="ARBA" id="ARBA00022837"/>
    </source>
</evidence>
<dbReference type="EnsemblMetazoa" id="G15631.1">
    <property type="protein sequence ID" value="G15631.1:cds"/>
    <property type="gene ID" value="G15631"/>
</dbReference>
<dbReference type="OrthoDB" id="6153144at2759"/>
<sequence length="123" mass="13883">MRCALVLVAVVLVVSTKGARVLGDKGDMFTSVKRALASTDFDVLDLLFKYGDEDESGSLEYSEVMELFCGRIFSVNINDILASIMKQDKDRNNSIDRDEWRSIAFTKEELKTFDRSPYITILA</sequence>
<feature type="chain" id="PRO_5036492264" description="EF-hand domain-containing protein" evidence="2">
    <location>
        <begin position="19"/>
        <end position="123"/>
    </location>
</feature>
<dbReference type="PROSITE" id="PS00018">
    <property type="entry name" value="EF_HAND_1"/>
    <property type="match status" value="2"/>
</dbReference>
<accession>A0A8W8ISA4</accession>
<dbReference type="Gene3D" id="1.10.238.10">
    <property type="entry name" value="EF-hand"/>
    <property type="match status" value="1"/>
</dbReference>
<name>A0A8W8ISA4_MAGGI</name>
<dbReference type="InterPro" id="IPR018247">
    <property type="entry name" value="EF_Hand_1_Ca_BS"/>
</dbReference>
<proteinExistence type="predicted"/>
<protein>
    <recommendedName>
        <fullName evidence="5">EF-hand domain-containing protein</fullName>
    </recommendedName>
</protein>
<reference evidence="3" key="1">
    <citation type="submission" date="2022-08" db="UniProtKB">
        <authorList>
            <consortium name="EnsemblMetazoa"/>
        </authorList>
    </citation>
    <scope>IDENTIFICATION</scope>
    <source>
        <strain evidence="3">05x7-T-G4-1.051#20</strain>
    </source>
</reference>
<dbReference type="Proteomes" id="UP000005408">
    <property type="component" value="Unassembled WGS sequence"/>
</dbReference>
<evidence type="ECO:0000313" key="3">
    <source>
        <dbReference type="EnsemblMetazoa" id="G15631.1:cds"/>
    </source>
</evidence>
<feature type="signal peptide" evidence="2">
    <location>
        <begin position="1"/>
        <end position="18"/>
    </location>
</feature>
<keyword evidence="4" id="KW-1185">Reference proteome</keyword>
<dbReference type="OMA" id="IEGATYK"/>